<evidence type="ECO:0000256" key="1">
    <source>
        <dbReference type="ARBA" id="ARBA00004442"/>
    </source>
</evidence>
<accession>D5MHX7</accession>
<evidence type="ECO:0000256" key="6">
    <source>
        <dbReference type="ARBA" id="ARBA00023136"/>
    </source>
</evidence>
<dbReference type="PANTHER" id="PTHR30026">
    <property type="entry name" value="OUTER MEMBRANE PROTEIN TOLC"/>
    <property type="match status" value="1"/>
</dbReference>
<evidence type="ECO:0000256" key="2">
    <source>
        <dbReference type="ARBA" id="ARBA00007613"/>
    </source>
</evidence>
<organism evidence="10 11">
    <name type="scientific">Methylomirabilis oxygeniifera</name>
    <dbReference type="NCBI Taxonomy" id="671143"/>
    <lineage>
        <taxon>Bacteria</taxon>
        <taxon>Candidatus Methylomirabilota</taxon>
        <taxon>Candidatus Methylomirabilia</taxon>
        <taxon>Candidatus Methylomirabilales</taxon>
        <taxon>Candidatus Methylomirabilaceae</taxon>
        <taxon>Candidatus Methylomirabilis</taxon>
    </lineage>
</organism>
<dbReference type="Gene3D" id="1.20.1600.10">
    <property type="entry name" value="Outer membrane efflux proteins (OEP)"/>
    <property type="match status" value="1"/>
</dbReference>
<gene>
    <name evidence="10" type="ORF">DAMO_2218</name>
</gene>
<name>D5MHX7_METO1</name>
<comment type="subcellular location">
    <subcellularLocation>
        <location evidence="1">Cell outer membrane</location>
    </subcellularLocation>
</comment>
<dbReference type="PATRIC" id="fig|671143.5.peg.1953"/>
<dbReference type="STRING" id="671143.DAMO_2218"/>
<feature type="chain" id="PRO_5003074316" evidence="9">
    <location>
        <begin position="32"/>
        <end position="464"/>
    </location>
</feature>
<reference evidence="10 11" key="1">
    <citation type="journal article" date="2010" name="Nature">
        <title>Nitrite-driven anaerobic methane oxidation by oxygenic bacteria.</title>
        <authorList>
            <person name="Ettwig K.F."/>
            <person name="Butler M.K."/>
            <person name="Le Paslier D."/>
            <person name="Pelletier E."/>
            <person name="Mangenot S."/>
            <person name="Kuypers M.M.M."/>
            <person name="Schreiber F."/>
            <person name="Dutilh B.E."/>
            <person name="Zedelius J."/>
            <person name="de Beer D."/>
            <person name="Gloerich J."/>
            <person name="Wessels H.J.C.T."/>
            <person name="van Allen T."/>
            <person name="Luesken F."/>
            <person name="Wu M."/>
            <person name="van de Pas-Schoonen K.T."/>
            <person name="Op den Camp H.J.M."/>
            <person name="Janssen-Megens E.M."/>
            <person name="Francoijs K-J."/>
            <person name="Stunnenberg H."/>
            <person name="Weissenbach J."/>
            <person name="Jetten M.S.M."/>
            <person name="Strous M."/>
        </authorList>
    </citation>
    <scope>NUCLEOTIDE SEQUENCE [LARGE SCALE GENOMIC DNA]</scope>
</reference>
<feature type="region of interest" description="Disordered" evidence="8">
    <location>
        <begin position="90"/>
        <end position="109"/>
    </location>
</feature>
<dbReference type="KEGG" id="mox:DAMO_2218"/>
<dbReference type="GO" id="GO:0009279">
    <property type="term" value="C:cell outer membrane"/>
    <property type="evidence" value="ECO:0007669"/>
    <property type="project" value="UniProtKB-SubCell"/>
</dbReference>
<comment type="similarity">
    <text evidence="2">Belongs to the outer membrane factor (OMF) (TC 1.B.17) family.</text>
</comment>
<dbReference type="InterPro" id="IPR003423">
    <property type="entry name" value="OMP_efflux"/>
</dbReference>
<keyword evidence="7" id="KW-0998">Cell outer membrane</keyword>
<dbReference type="Proteomes" id="UP000006898">
    <property type="component" value="Chromosome"/>
</dbReference>
<proteinExistence type="inferred from homology"/>
<dbReference type="GO" id="GO:0015562">
    <property type="term" value="F:efflux transmembrane transporter activity"/>
    <property type="evidence" value="ECO:0007669"/>
    <property type="project" value="InterPro"/>
</dbReference>
<keyword evidence="4" id="KW-1134">Transmembrane beta strand</keyword>
<dbReference type="AlphaFoldDB" id="D5MHX7"/>
<dbReference type="Pfam" id="PF02321">
    <property type="entry name" value="OEP"/>
    <property type="match status" value="2"/>
</dbReference>
<dbReference type="InterPro" id="IPR051906">
    <property type="entry name" value="TolC-like"/>
</dbReference>
<dbReference type="HOGENOM" id="CLU_037851_0_0_0"/>
<dbReference type="GO" id="GO:1990281">
    <property type="term" value="C:efflux pump complex"/>
    <property type="evidence" value="ECO:0007669"/>
    <property type="project" value="TreeGrafter"/>
</dbReference>
<keyword evidence="6" id="KW-0472">Membrane</keyword>
<evidence type="ECO:0000256" key="3">
    <source>
        <dbReference type="ARBA" id="ARBA00022448"/>
    </source>
</evidence>
<evidence type="ECO:0000256" key="5">
    <source>
        <dbReference type="ARBA" id="ARBA00022692"/>
    </source>
</evidence>
<keyword evidence="3" id="KW-0813">Transport</keyword>
<dbReference type="SUPFAM" id="SSF56954">
    <property type="entry name" value="Outer membrane efflux proteins (OEP)"/>
    <property type="match status" value="1"/>
</dbReference>
<dbReference type="EMBL" id="FP565575">
    <property type="protein sequence ID" value="CBE69268.1"/>
    <property type="molecule type" value="Genomic_DNA"/>
</dbReference>
<evidence type="ECO:0000256" key="4">
    <source>
        <dbReference type="ARBA" id="ARBA00022452"/>
    </source>
</evidence>
<dbReference type="GO" id="GO:0015288">
    <property type="term" value="F:porin activity"/>
    <property type="evidence" value="ECO:0007669"/>
    <property type="project" value="TreeGrafter"/>
</dbReference>
<dbReference type="eggNOG" id="COG1538">
    <property type="taxonomic scope" value="Bacteria"/>
</dbReference>
<evidence type="ECO:0000256" key="8">
    <source>
        <dbReference type="SAM" id="MobiDB-lite"/>
    </source>
</evidence>
<protein>
    <submittedName>
        <fullName evidence="10">Putative Outer membrane efflux protein</fullName>
    </submittedName>
</protein>
<feature type="signal peptide" evidence="9">
    <location>
        <begin position="1"/>
        <end position="31"/>
    </location>
</feature>
<evidence type="ECO:0000256" key="9">
    <source>
        <dbReference type="SAM" id="SignalP"/>
    </source>
</evidence>
<evidence type="ECO:0000313" key="11">
    <source>
        <dbReference type="Proteomes" id="UP000006898"/>
    </source>
</evidence>
<sequence>MKYAGRMRQAYRIMLPLALMTTVAIVRPVSAQSPTPKAGYTLKDLIQRTLATSPEIRQAQRGAEVAMAKKDQADAGRYPQVEVTAIVGPSPRARGTVQGGSPDRKDDPHVNNVFERVEMRLVQPLYTFGKLEGFGKAAEEGIKVEKAKVEEKAADLILKVKELYYGRLLASDMLGLIDEIAKDLDKAIQKTERQLKAETPGVDEVDLYKLKAFRGEVLKNREEAQKGYDLATGGLMFYAGLDRTQPFELDAIGLQAAPRDVEQVDRGAGTALELRPEMTQVRAGLKATEALVKAEESNLYPQFFLALNGVYAQAGNRTRQQNPWAFDPLNDRYTAIVLGFKYDLDFGITRGKIRAAQAEHLKVGEMKSFAERGIPLQVRKAHRELDEAKETLRATEDGWRNAKKWLVAAKANYDLGVGESKELGQAAEAYAKLRADNYRAMYNYNLSLANIEHATGRAVKEEAK</sequence>
<keyword evidence="5" id="KW-0812">Transmembrane</keyword>
<evidence type="ECO:0000313" key="10">
    <source>
        <dbReference type="EMBL" id="CBE69268.1"/>
    </source>
</evidence>
<evidence type="ECO:0000256" key="7">
    <source>
        <dbReference type="ARBA" id="ARBA00023237"/>
    </source>
</evidence>
<dbReference type="PANTHER" id="PTHR30026:SF13">
    <property type="entry name" value="MEMBRANE EFFLUX PROTEIN, PUTATIVE-RELATED"/>
    <property type="match status" value="1"/>
</dbReference>
<keyword evidence="9" id="KW-0732">Signal</keyword>